<organism evidence="4 5">
    <name type="scientific">Rhizoctonia solani</name>
    <dbReference type="NCBI Taxonomy" id="456999"/>
    <lineage>
        <taxon>Eukaryota</taxon>
        <taxon>Fungi</taxon>
        <taxon>Dikarya</taxon>
        <taxon>Basidiomycota</taxon>
        <taxon>Agaricomycotina</taxon>
        <taxon>Agaricomycetes</taxon>
        <taxon>Cantharellales</taxon>
        <taxon>Ceratobasidiaceae</taxon>
        <taxon>Rhizoctonia</taxon>
    </lineage>
</organism>
<evidence type="ECO:0000313" key="4">
    <source>
        <dbReference type="EMBL" id="CAE6419737.1"/>
    </source>
</evidence>
<gene>
    <name evidence="4" type="ORF">RDB_LOCUS83802</name>
</gene>
<dbReference type="EMBL" id="CAJMWS010000320">
    <property type="protein sequence ID" value="CAE6419737.1"/>
    <property type="molecule type" value="Genomic_DNA"/>
</dbReference>
<dbReference type="InterPro" id="IPR050559">
    <property type="entry name" value="P-Pant_transferase_sf"/>
</dbReference>
<dbReference type="InterPro" id="IPR037143">
    <property type="entry name" value="4-PPantetheinyl_Trfase_dom_sf"/>
</dbReference>
<name>A0A8H2X933_9AGAM</name>
<dbReference type="PANTHER" id="PTHR12215:SF10">
    <property type="entry name" value="L-AMINOADIPATE-SEMIALDEHYDE DEHYDROGENASE-PHOSPHOPANTETHEINYL TRANSFERASE"/>
    <property type="match status" value="1"/>
</dbReference>
<dbReference type="SUPFAM" id="SSF56214">
    <property type="entry name" value="4'-phosphopantetheinyl transferase"/>
    <property type="match status" value="1"/>
</dbReference>
<accession>A0A8H2X933</accession>
<dbReference type="GO" id="GO:0008897">
    <property type="term" value="F:holo-[acyl-carrier-protein] synthase activity"/>
    <property type="evidence" value="ECO:0007669"/>
    <property type="project" value="UniProtKB-EC"/>
</dbReference>
<dbReference type="InterPro" id="IPR055066">
    <property type="entry name" value="AASDHPPT_N"/>
</dbReference>
<dbReference type="AlphaFoldDB" id="A0A8H2X933"/>
<reference evidence="4" key="1">
    <citation type="submission" date="2021-01" db="EMBL/GenBank/DDBJ databases">
        <authorList>
            <person name="Kaushik A."/>
        </authorList>
    </citation>
    <scope>NUCLEOTIDE SEQUENCE</scope>
    <source>
        <strain evidence="4">AG1-1C</strain>
    </source>
</reference>
<feature type="domain" description="4'-phosphopantetheinyl transferase N-terminal" evidence="3">
    <location>
        <begin position="25"/>
        <end position="88"/>
    </location>
</feature>
<dbReference type="Pfam" id="PF22624">
    <property type="entry name" value="AASDHPPT_N"/>
    <property type="match status" value="1"/>
</dbReference>
<protein>
    <recommendedName>
        <fullName evidence="1">holo-[acyl-carrier-protein] synthase</fullName>
        <ecNumber evidence="1">2.7.8.7</ecNumber>
    </recommendedName>
</protein>
<comment type="caution">
    <text evidence="4">The sequence shown here is derived from an EMBL/GenBank/DDBJ whole genome shotgun (WGS) entry which is preliminary data.</text>
</comment>
<evidence type="ECO:0000256" key="1">
    <source>
        <dbReference type="ARBA" id="ARBA00013172"/>
    </source>
</evidence>
<dbReference type="PANTHER" id="PTHR12215">
    <property type="entry name" value="PHOSPHOPANTETHEINE TRANSFERASE"/>
    <property type="match status" value="1"/>
</dbReference>
<dbReference type="GO" id="GO:0005829">
    <property type="term" value="C:cytosol"/>
    <property type="evidence" value="ECO:0007669"/>
    <property type="project" value="TreeGrafter"/>
</dbReference>
<dbReference type="Proteomes" id="UP000663846">
    <property type="component" value="Unassembled WGS sequence"/>
</dbReference>
<keyword evidence="2" id="KW-0808">Transferase</keyword>
<sequence>MAESNATIYVTPVEWNNKLINNEAVYKPVHKGSLIGQLLPRYWLRQRQIDPETVRFGATEHGKPIIARGPVPLTYNVTHDSDMVVIACGSGESVGIDVMRVALPRRTSMDEFVGFVSEQATYRARERSARS</sequence>
<evidence type="ECO:0000313" key="5">
    <source>
        <dbReference type="Proteomes" id="UP000663846"/>
    </source>
</evidence>
<dbReference type="EC" id="2.7.8.7" evidence="1"/>
<evidence type="ECO:0000259" key="3">
    <source>
        <dbReference type="Pfam" id="PF22624"/>
    </source>
</evidence>
<dbReference type="Gene3D" id="3.90.470.20">
    <property type="entry name" value="4'-phosphopantetheinyl transferase domain"/>
    <property type="match status" value="1"/>
</dbReference>
<dbReference type="GO" id="GO:0000287">
    <property type="term" value="F:magnesium ion binding"/>
    <property type="evidence" value="ECO:0007669"/>
    <property type="project" value="InterPro"/>
</dbReference>
<proteinExistence type="predicted"/>
<evidence type="ECO:0000256" key="2">
    <source>
        <dbReference type="ARBA" id="ARBA00022679"/>
    </source>
</evidence>
<dbReference type="GO" id="GO:0019878">
    <property type="term" value="P:lysine biosynthetic process via aminoadipic acid"/>
    <property type="evidence" value="ECO:0007669"/>
    <property type="project" value="TreeGrafter"/>
</dbReference>